<organism evidence="2 3">
    <name type="scientific">Dillenia turbinata</name>
    <dbReference type="NCBI Taxonomy" id="194707"/>
    <lineage>
        <taxon>Eukaryota</taxon>
        <taxon>Viridiplantae</taxon>
        <taxon>Streptophyta</taxon>
        <taxon>Embryophyta</taxon>
        <taxon>Tracheophyta</taxon>
        <taxon>Spermatophyta</taxon>
        <taxon>Magnoliopsida</taxon>
        <taxon>eudicotyledons</taxon>
        <taxon>Gunneridae</taxon>
        <taxon>Pentapetalae</taxon>
        <taxon>Dilleniales</taxon>
        <taxon>Dilleniaceae</taxon>
        <taxon>Dillenia</taxon>
    </lineage>
</organism>
<feature type="compositionally biased region" description="Basic and acidic residues" evidence="1">
    <location>
        <begin position="1"/>
        <end position="10"/>
    </location>
</feature>
<proteinExistence type="predicted"/>
<feature type="region of interest" description="Disordered" evidence="1">
    <location>
        <begin position="1"/>
        <end position="51"/>
    </location>
</feature>
<accession>A0AAN8YYP5</accession>
<evidence type="ECO:0000256" key="1">
    <source>
        <dbReference type="SAM" id="MobiDB-lite"/>
    </source>
</evidence>
<evidence type="ECO:0000313" key="3">
    <source>
        <dbReference type="Proteomes" id="UP001370490"/>
    </source>
</evidence>
<reference evidence="2 3" key="1">
    <citation type="submission" date="2023-12" db="EMBL/GenBank/DDBJ databases">
        <title>A high-quality genome assembly for Dillenia turbinata (Dilleniales).</title>
        <authorList>
            <person name="Chanderbali A."/>
        </authorList>
    </citation>
    <scope>NUCLEOTIDE SEQUENCE [LARGE SCALE GENOMIC DNA]</scope>
    <source>
        <strain evidence="2">LSX21</strain>
        <tissue evidence="2">Leaf</tissue>
    </source>
</reference>
<dbReference type="PANTHER" id="PTHR24030:SF0">
    <property type="entry name" value="PROTEIN CMSS1"/>
    <property type="match status" value="1"/>
</dbReference>
<feature type="compositionally biased region" description="Basic residues" evidence="1">
    <location>
        <begin position="31"/>
        <end position="41"/>
    </location>
</feature>
<dbReference type="Proteomes" id="UP001370490">
    <property type="component" value="Unassembled WGS sequence"/>
</dbReference>
<dbReference type="InterPro" id="IPR032704">
    <property type="entry name" value="Cms1"/>
</dbReference>
<dbReference type="EMBL" id="JBAMMX010000026">
    <property type="protein sequence ID" value="KAK6914403.1"/>
    <property type="molecule type" value="Genomic_DNA"/>
</dbReference>
<gene>
    <name evidence="2" type="ORF">RJ641_021724</name>
</gene>
<protein>
    <submittedName>
        <fullName evidence="2">Protein Cms1</fullName>
    </submittedName>
</protein>
<comment type="caution">
    <text evidence="2">The sequence shown here is derived from an EMBL/GenBank/DDBJ whole genome shotgun (WGS) entry which is preliminary data.</text>
</comment>
<sequence>MGSKKAEIAKKSFLKRRKHLAPNKPNTKNKQEKKKKKKKQQKKDNIENKKQIQEGVEAEAVVVSASQQLSFFVDNFQASNAVQLSSLELASLKGIDDNRSVVGVSGDVDINDMMATQSKDAHTCILEPPDGLDQDADVLVEQIKAAFGQSWKEVLCEGETSKGKVDPGTPAVLIISTSALRSLELIRAVRALTRDCHAAKLFSKHMKVEEQVSVLKTRVNTASGTPSRGSRVN</sequence>
<dbReference type="GO" id="GO:0030686">
    <property type="term" value="C:90S preribosome"/>
    <property type="evidence" value="ECO:0007669"/>
    <property type="project" value="TreeGrafter"/>
</dbReference>
<dbReference type="Pfam" id="PF14617">
    <property type="entry name" value="CMS1"/>
    <property type="match status" value="1"/>
</dbReference>
<dbReference type="GO" id="GO:0005634">
    <property type="term" value="C:nucleus"/>
    <property type="evidence" value="ECO:0007669"/>
    <property type="project" value="TreeGrafter"/>
</dbReference>
<dbReference type="AlphaFoldDB" id="A0AAN8YYP5"/>
<name>A0AAN8YYP5_9MAGN</name>
<dbReference type="PANTHER" id="PTHR24030">
    <property type="entry name" value="PROTEIN CMSS1"/>
    <property type="match status" value="1"/>
</dbReference>
<feature type="compositionally biased region" description="Basic residues" evidence="1">
    <location>
        <begin position="12"/>
        <end position="21"/>
    </location>
</feature>
<evidence type="ECO:0000313" key="2">
    <source>
        <dbReference type="EMBL" id="KAK6914403.1"/>
    </source>
</evidence>
<keyword evidence="3" id="KW-1185">Reference proteome</keyword>
<feature type="compositionally biased region" description="Basic and acidic residues" evidence="1">
    <location>
        <begin position="42"/>
        <end position="51"/>
    </location>
</feature>